<evidence type="ECO:0000256" key="1">
    <source>
        <dbReference type="SAM" id="Phobius"/>
    </source>
</evidence>
<keyword evidence="1" id="KW-1133">Transmembrane helix</keyword>
<dbReference type="InterPro" id="IPR024751">
    <property type="entry name" value="VESA1"/>
</dbReference>
<keyword evidence="1" id="KW-0812">Transmembrane</keyword>
<dbReference type="Pfam" id="PF12785">
    <property type="entry name" value="VESA1_N"/>
    <property type="match status" value="1"/>
</dbReference>
<dbReference type="RefSeq" id="XP_067715966.1">
    <property type="nucleotide sequence ID" value="XM_067859865.1"/>
</dbReference>
<organism evidence="2 3">
    <name type="scientific">Babesia caballi</name>
    <dbReference type="NCBI Taxonomy" id="5871"/>
    <lineage>
        <taxon>Eukaryota</taxon>
        <taxon>Sar</taxon>
        <taxon>Alveolata</taxon>
        <taxon>Apicomplexa</taxon>
        <taxon>Aconoidasida</taxon>
        <taxon>Piroplasmida</taxon>
        <taxon>Babesiidae</taxon>
        <taxon>Babesia</taxon>
    </lineage>
</organism>
<gene>
    <name evidence="2" type="ORF">BcabD6B2_33320</name>
</gene>
<keyword evidence="3" id="KW-1185">Reference proteome</keyword>
<accession>A0AAV4LW76</accession>
<evidence type="ECO:0000313" key="3">
    <source>
        <dbReference type="Proteomes" id="UP001497744"/>
    </source>
</evidence>
<dbReference type="Proteomes" id="UP001497744">
    <property type="component" value="Unassembled WGS sequence"/>
</dbReference>
<dbReference type="EMBL" id="BPLF01000002">
    <property type="protein sequence ID" value="GIX63897.1"/>
    <property type="molecule type" value="Genomic_DNA"/>
</dbReference>
<name>A0AAV4LW76_BABCB</name>
<protein>
    <submittedName>
        <fullName evidence="2">Variant erythrocyte surface antigen-1 family protein</fullName>
    </submittedName>
</protein>
<evidence type="ECO:0000313" key="2">
    <source>
        <dbReference type="EMBL" id="GIX63897.1"/>
    </source>
</evidence>
<reference evidence="2 3" key="1">
    <citation type="submission" date="2021-06" db="EMBL/GenBank/DDBJ databases">
        <title>Genome sequence of Babesia caballi.</title>
        <authorList>
            <person name="Yamagishi J."/>
            <person name="Kidaka T."/>
            <person name="Ochi A."/>
        </authorList>
    </citation>
    <scope>NUCLEOTIDE SEQUENCE [LARGE SCALE GENOMIC DNA]</scope>
    <source>
        <strain evidence="2">USDA-D6B2</strain>
    </source>
</reference>
<comment type="caution">
    <text evidence="2">The sequence shown here is derived from an EMBL/GenBank/DDBJ whole genome shotgun (WGS) entry which is preliminary data.</text>
</comment>
<dbReference type="GeneID" id="94195378"/>
<proteinExistence type="predicted"/>
<dbReference type="AlphaFoldDB" id="A0AAV4LW76"/>
<sequence>MAPHLVPPWRVLQHASVASPRDSPSHLKEAIDWILRVTGKDGQGGGDKGGTEGLQKAVNDLISTAGVTERNPEITITKDILDNLATGLAKFIGYKEHNNNGFIGVDGIAVSNDPLERLRDGMLGFLAGVLGELKRYNESLSLKMDESRVSMVINGIKAALGGGLSKFDAAVKGAAEALGNDQSSSINEVLKKLKAVGSIQNQRELNSFATPVSQYFKGVLEEVKTKATEAQSEVQTFKTNFESLLTRFQSMEANKPLEVTSGATNGIKNEIGNVNSGSVSLKSKIANVNDSSAYALVEIVIAGTNGFLWQLRRKYRSLYQGSQWRSNGNDPQSCAKIFLSCVPFIWSGLSYLCWRCNLNKSEGGFKDLTLSGGDAKDYMFTMGYNNFHQISGEKRGSEVYKTTTKCFKDFKEGMEKAQQTAKARVLKLRGSSETPTFPEFIHELESKFKEISTSVGSNAQNNAMSLAYLVAKCYFKGVHLTSSQSRGRPSTIREMLYWLAGLPFAPGYESLKGHISGIFRGILGDHETTDPAELRLPVAISGSTSKGDFISPASVATYLLTTACSIPNTLAFLQGRSDASGPLLHSVFSNSMEFKYPASGAALFSELCDYAYALKFHLTFLHQQCKGKYSEGFGWRHCKYGQSVNNGLPNGGSVPAWICAGYNCTNAATCYHNGKTRGSSSCSHNAKTSTCGGSTTPSPVQAFLTDTLKGFRLNSSDSTSTHLDNHPAGSMCHVKMGFTSSDLINAQLMGYYLYHPLNFLCGNPNSPLPQLCDQLTCLSRRTPRTLGDLFGFYWHMVGQLFSDAPIIHDLKTVIKRNPYSVEDFITMFKTKLRSRRSTRASAPEKSGVVKSLESMGQTIPFLYQLFTFDESKFLPDLIFDLTQHCHRRHVGSNGSRVTHTNPSNQPCSNPNDLWSLCQPVSNTGNMSDCKSGTCGGYLQPLTHALGSAFAPTYASSYLSWLLYLADDLQSWFQAMLDEFKNIRCDNCSPKCSCTKGRHGSSNCSCTSIVKCTGALPLLYANGFSFHNAYLLNDTQNKRTCKNFHDQLSAVLAQDENTPLFKLLLTIDDFLYMFRFYFFYNLSSFWIIYVCIVLYIYFLRTDLLHLKSHVHFPSSHGIPPITLLTTGKSPSITKLTYFTTDLI</sequence>
<keyword evidence="1" id="KW-0472">Membrane</keyword>
<feature type="transmembrane region" description="Helical" evidence="1">
    <location>
        <begin position="1076"/>
        <end position="1097"/>
    </location>
</feature>